<dbReference type="InterPro" id="IPR052894">
    <property type="entry name" value="AsmA-related"/>
</dbReference>
<proteinExistence type="predicted"/>
<dbReference type="Pfam" id="PF05359">
    <property type="entry name" value="DUF748"/>
    <property type="match status" value="1"/>
</dbReference>
<protein>
    <recommendedName>
        <fullName evidence="2">AsmA family protein</fullName>
    </recommendedName>
</protein>
<dbReference type="PANTHER" id="PTHR30441:SF4">
    <property type="entry name" value="PROTEIN ASMA"/>
    <property type="match status" value="1"/>
</dbReference>
<accession>A0A1J5TXY7</accession>
<dbReference type="GO" id="GO:0005886">
    <property type="term" value="C:plasma membrane"/>
    <property type="evidence" value="ECO:0007669"/>
    <property type="project" value="TreeGrafter"/>
</dbReference>
<dbReference type="PANTHER" id="PTHR30441">
    <property type="entry name" value="DUF748 DOMAIN-CONTAINING PROTEIN"/>
    <property type="match status" value="1"/>
</dbReference>
<evidence type="ECO:0008006" key="2">
    <source>
        <dbReference type="Google" id="ProtNLM"/>
    </source>
</evidence>
<organism evidence="1">
    <name type="scientific">mine drainage metagenome</name>
    <dbReference type="NCBI Taxonomy" id="410659"/>
    <lineage>
        <taxon>unclassified sequences</taxon>
        <taxon>metagenomes</taxon>
        <taxon>ecological metagenomes</taxon>
    </lineage>
</organism>
<dbReference type="AlphaFoldDB" id="A0A1J5TXY7"/>
<dbReference type="GO" id="GO:0090313">
    <property type="term" value="P:regulation of protein targeting to membrane"/>
    <property type="evidence" value="ECO:0007669"/>
    <property type="project" value="TreeGrafter"/>
</dbReference>
<dbReference type="EMBL" id="MLJW01000002">
    <property type="protein sequence ID" value="OIR18668.1"/>
    <property type="molecule type" value="Genomic_DNA"/>
</dbReference>
<dbReference type="InterPro" id="IPR008023">
    <property type="entry name" value="DUF748"/>
</dbReference>
<comment type="caution">
    <text evidence="1">The sequence shown here is derived from an EMBL/GenBank/DDBJ whole genome shotgun (WGS) entry which is preliminary data.</text>
</comment>
<gene>
    <name evidence="1" type="ORF">GALL_10070</name>
</gene>
<sequence length="258" mass="27700">MRSHLRYSDSRGGILFKLLLGVAVVLAAVSLAWMMLLPVVASKYISSQTGFSMRVDSLSVNPFSASVKIKGLVLDNPSDYPMPDFVHVRSFVVEAELSSLWSDRIVIDNADVDVAEVALVKDSHGQSNAALFQDRLAGPSKPTASKPAASSKSKSFLVRKLHIRFDRLLMVDYSGVKPSRKEINLDFDHTYQDVTSPVQIAVPILGRVTALGGAVGDFAGKLGAQARDAAANAAQQVKETGKKAEGVIKGLFDSLKGN</sequence>
<reference evidence="1" key="1">
    <citation type="submission" date="2016-10" db="EMBL/GenBank/DDBJ databases">
        <title>Sequence of Gallionella enrichment culture.</title>
        <authorList>
            <person name="Poehlein A."/>
            <person name="Muehling M."/>
            <person name="Daniel R."/>
        </authorList>
    </citation>
    <scope>NUCLEOTIDE SEQUENCE</scope>
</reference>
<evidence type="ECO:0000313" key="1">
    <source>
        <dbReference type="EMBL" id="OIR18668.1"/>
    </source>
</evidence>
<name>A0A1J5TXY7_9ZZZZ</name>